<organism evidence="3 4">
    <name type="scientific">Durusdinium trenchii</name>
    <dbReference type="NCBI Taxonomy" id="1381693"/>
    <lineage>
        <taxon>Eukaryota</taxon>
        <taxon>Sar</taxon>
        <taxon>Alveolata</taxon>
        <taxon>Dinophyceae</taxon>
        <taxon>Suessiales</taxon>
        <taxon>Symbiodiniaceae</taxon>
        <taxon>Durusdinium</taxon>
    </lineage>
</organism>
<evidence type="ECO:0000313" key="4">
    <source>
        <dbReference type="Proteomes" id="UP001642484"/>
    </source>
</evidence>
<dbReference type="EMBL" id="CAXAMN010001703">
    <property type="protein sequence ID" value="CAK8995840.1"/>
    <property type="molecule type" value="Genomic_DNA"/>
</dbReference>
<feature type="region of interest" description="Disordered" evidence="2">
    <location>
        <begin position="165"/>
        <end position="187"/>
    </location>
</feature>
<evidence type="ECO:0000313" key="3">
    <source>
        <dbReference type="EMBL" id="CAK8995840.1"/>
    </source>
</evidence>
<sequence>MKQESSFGSTAGPPSTARRLSEISIIARRRNGQLRLLEMAKNKASCGSLRPAQVAEMDCGDGDGKHGEPGLVDDLRSLLRDAMECGLIHLAAHCAGILVQLLCYGPSTWEMATLGEDLQDIQSLIVKLTEAVSDNLDGSREALSMATAYLSALAWSMQWRHSEASSTPSLPAVPDPPGPPEPTQSTEAVAPLPLPRAEVEDPALGVLKLVDIQKQLDEEMQQRRAAEEALHVKETELQSAKLTMGKLMDEKKDLAQRISDLEPLGWAEPCWRCVFGRLHIPSCADVC</sequence>
<feature type="compositionally biased region" description="Pro residues" evidence="2">
    <location>
        <begin position="171"/>
        <end position="182"/>
    </location>
</feature>
<protein>
    <submittedName>
        <fullName evidence="3">Uncharacterized protein</fullName>
    </submittedName>
</protein>
<keyword evidence="1" id="KW-0175">Coiled coil</keyword>
<keyword evidence="4" id="KW-1185">Reference proteome</keyword>
<dbReference type="Proteomes" id="UP001642484">
    <property type="component" value="Unassembled WGS sequence"/>
</dbReference>
<name>A0ABP0I3G5_9DINO</name>
<gene>
    <name evidence="3" type="ORF">CCMP2556_LOCUS4195</name>
</gene>
<evidence type="ECO:0000256" key="1">
    <source>
        <dbReference type="SAM" id="Coils"/>
    </source>
</evidence>
<feature type="coiled-coil region" evidence="1">
    <location>
        <begin position="209"/>
        <end position="257"/>
    </location>
</feature>
<reference evidence="3 4" key="1">
    <citation type="submission" date="2024-02" db="EMBL/GenBank/DDBJ databases">
        <authorList>
            <person name="Chen Y."/>
            <person name="Shah S."/>
            <person name="Dougan E. K."/>
            <person name="Thang M."/>
            <person name="Chan C."/>
        </authorList>
    </citation>
    <scope>NUCLEOTIDE SEQUENCE [LARGE SCALE GENOMIC DNA]</scope>
</reference>
<evidence type="ECO:0000256" key="2">
    <source>
        <dbReference type="SAM" id="MobiDB-lite"/>
    </source>
</evidence>
<comment type="caution">
    <text evidence="3">The sequence shown here is derived from an EMBL/GenBank/DDBJ whole genome shotgun (WGS) entry which is preliminary data.</text>
</comment>
<proteinExistence type="predicted"/>
<accession>A0ABP0I3G5</accession>